<keyword evidence="8" id="KW-1185">Reference proteome</keyword>
<proteinExistence type="predicted"/>
<dbReference type="SUPFAM" id="SSF57535">
    <property type="entry name" value="Complement control module/SCR domain"/>
    <property type="match status" value="1"/>
</dbReference>
<evidence type="ECO:0000256" key="3">
    <source>
        <dbReference type="PROSITE-ProRule" id="PRU00302"/>
    </source>
</evidence>
<keyword evidence="2" id="KW-1015">Disulfide bond</keyword>
<dbReference type="Proteomes" id="UP000618051">
    <property type="component" value="Unassembled WGS sequence"/>
</dbReference>
<dbReference type="Pfam" id="PF00084">
    <property type="entry name" value="Sushi"/>
    <property type="match status" value="1"/>
</dbReference>
<dbReference type="CDD" id="cd00041">
    <property type="entry name" value="CUB"/>
    <property type="match status" value="2"/>
</dbReference>
<dbReference type="EMBL" id="JADDUC020000003">
    <property type="protein sequence ID" value="KAI1241193.1"/>
    <property type="molecule type" value="Genomic_DNA"/>
</dbReference>
<evidence type="ECO:0000259" key="5">
    <source>
        <dbReference type="PROSITE" id="PS50923"/>
    </source>
</evidence>
<keyword evidence="1" id="KW-0677">Repeat</keyword>
<dbReference type="AlphaFoldDB" id="A0A835NUN7"/>
<dbReference type="InterPro" id="IPR000436">
    <property type="entry name" value="Sushi_SCR_CCP_dom"/>
</dbReference>
<comment type="caution">
    <text evidence="3">Lacks conserved residue(s) required for the propagation of feature annotation.</text>
</comment>
<dbReference type="PROSITE" id="PS50923">
    <property type="entry name" value="SUSHI"/>
    <property type="match status" value="1"/>
</dbReference>
<keyword evidence="3" id="KW-0768">Sushi</keyword>
<reference evidence="6" key="1">
    <citation type="submission" date="2020-10" db="EMBL/GenBank/DDBJ databases">
        <title>Feather gene expression reveals the developmental basis of iridescence in African starlings.</title>
        <authorList>
            <person name="Rubenstein D.R."/>
        </authorList>
    </citation>
    <scope>NUCLEOTIDE SEQUENCE</scope>
    <source>
        <strain evidence="6">SS15</strain>
        <tissue evidence="6">Liver</tissue>
    </source>
</reference>
<name>A0A835NUN7_9PASS</name>
<sequence length="918" mass="100361">KELLHIGLKTEAIHKPREDVDGLELFLDYSMLQQYVQFMLTVARLANKKLQIVMTFTARNELVHFQKKIVLIVAPKRICEFALAGQNCGGLVQGPNGTIESPGFPHGYPNYANCTWIIITGERNRIQLSFHTFALEEDFDILSIYDGQPQQGNLKVRNHFCLPSLQGQENSEAMMREDNMFDKPLKGVIQLSDELEEFYICNIVRAKPLNHKCAKVVENTAEPELYASPKLFAILVPKFTGFSGKLEIVFFLGQWCTAFSEDLQIRGQNVKSNHKFVRALRTPFGFKVSVQLHLGPPPSTAYGSRSPISPQPAAIGSDVLDIGEKKLIFFYDGVTYRILSKDLSNKYQTQRVPGTWDTNCLLSLAGACDLGNGCDFSLGQSFSARVTTTLAHPPAALGIALSPHGPARLEPLELAGGLAFASSCTSWKPLATSRAWELPCLWFPSQLGAALALARWPHHHCEGSSGCRGTGAINTSICGGHQEGEAASQAALLPLLSGFQLPSSIVSTGSILTLCFTTDFAVSAQGFKAIYEAEWDLIVSGICRDREKRTAFLGGTLGKQTNSWEAQQPVLLEENMSKDYQKELGSTFGRGKTSSWVGLAKSGLPPESPRVWSGGTAQSELWLQRDVWTWTKSHRRGLSGFEERVYWEGKRYRILTGPCIDGQITHGIIRELRLVVIGKEVHGLVNSLRFYGMEKLSLKKPRVKQDIAKPCEVVWSIQGSCQHPCASSPSGASVPRQRFIKLFSIDDRGSSLVLGIGTWALLLVGPANGKAAAASIGPSQEEPPVLPSHTCGNPGEIPKGVLHGTRFNIGDKIRYSCISGYILEGHAMLTCIVSPGNGASWDFPVPFCRAEGACGGTLRGTSGTISSPHFPSEYENNADCTWTILAEPGDTIALVFTDFQLEEGYDFLEISGTEAPSI</sequence>
<feature type="non-terminal residue" evidence="6">
    <location>
        <position position="918"/>
    </location>
</feature>
<dbReference type="InterPro" id="IPR035914">
    <property type="entry name" value="Sperma_CUB_dom_sf"/>
</dbReference>
<dbReference type="InterPro" id="IPR035976">
    <property type="entry name" value="Sushi/SCR/CCP_sf"/>
</dbReference>
<protein>
    <submittedName>
        <fullName evidence="6">CUB and sushi domain-containing protein 1</fullName>
    </submittedName>
</protein>
<evidence type="ECO:0000313" key="8">
    <source>
        <dbReference type="Proteomes" id="UP000618051"/>
    </source>
</evidence>
<evidence type="ECO:0000256" key="1">
    <source>
        <dbReference type="ARBA" id="ARBA00022737"/>
    </source>
</evidence>
<feature type="domain" description="Sushi" evidence="5">
    <location>
        <begin position="789"/>
        <end position="850"/>
    </location>
</feature>
<dbReference type="PANTHER" id="PTHR24251">
    <property type="entry name" value="OVOCHYMASE-RELATED"/>
    <property type="match status" value="1"/>
</dbReference>
<evidence type="ECO:0000256" key="2">
    <source>
        <dbReference type="ARBA" id="ARBA00023157"/>
    </source>
</evidence>
<accession>A0A835NUN7</accession>
<reference evidence="7 8" key="2">
    <citation type="journal article" date="2021" name="J. Hered.">
        <title>Feather Gene Expression Elucidates the Developmental Basis of Plumage Iridescence in African Starlings.</title>
        <authorList>
            <person name="Rubenstein D.R."/>
            <person name="Corvelo A."/>
            <person name="MacManes M.D."/>
            <person name="Maia R."/>
            <person name="Narzisi G."/>
            <person name="Rousaki A."/>
            <person name="Vandenabeele P."/>
            <person name="Shawkey M.D."/>
            <person name="Solomon J."/>
        </authorList>
    </citation>
    <scope>NUCLEOTIDE SEQUENCE [LARGE SCALE GENOMIC DNA]</scope>
    <source>
        <strain evidence="7">SS15</strain>
    </source>
</reference>
<dbReference type="CDD" id="cd00033">
    <property type="entry name" value="CCP"/>
    <property type="match status" value="1"/>
</dbReference>
<comment type="caution">
    <text evidence="6">The sequence shown here is derived from an EMBL/GenBank/DDBJ whole genome shotgun (WGS) entry which is preliminary data.</text>
</comment>
<feature type="domain" description="CUB" evidence="4">
    <location>
        <begin position="88"/>
        <end position="161"/>
    </location>
</feature>
<dbReference type="Gene3D" id="2.10.70.10">
    <property type="entry name" value="Complement Module, domain 1"/>
    <property type="match status" value="1"/>
</dbReference>
<feature type="domain" description="CUB" evidence="4">
    <location>
        <begin position="854"/>
        <end position="918"/>
    </location>
</feature>
<dbReference type="PANTHER" id="PTHR24251:SF37">
    <property type="entry name" value="CUB DOMAIN-CONTAINING PROTEIN"/>
    <property type="match status" value="1"/>
</dbReference>
<evidence type="ECO:0000259" key="4">
    <source>
        <dbReference type="PROSITE" id="PS01180"/>
    </source>
</evidence>
<dbReference type="Pfam" id="PF00431">
    <property type="entry name" value="CUB"/>
    <property type="match status" value="2"/>
</dbReference>
<evidence type="ECO:0000313" key="6">
    <source>
        <dbReference type="EMBL" id="KAG0121829.1"/>
    </source>
</evidence>
<evidence type="ECO:0000313" key="7">
    <source>
        <dbReference type="EMBL" id="KAI1241193.1"/>
    </source>
</evidence>
<dbReference type="EMBL" id="JADDUC010000044">
    <property type="protein sequence ID" value="KAG0121829.1"/>
    <property type="molecule type" value="Genomic_DNA"/>
</dbReference>
<dbReference type="InterPro" id="IPR000859">
    <property type="entry name" value="CUB_dom"/>
</dbReference>
<gene>
    <name evidence="7" type="ORF">IHE44_0009659</name>
    <name evidence="6" type="ORF">IHE44_010331</name>
</gene>
<dbReference type="OrthoDB" id="431034at2759"/>
<dbReference type="SUPFAM" id="SSF49854">
    <property type="entry name" value="Spermadhesin, CUB domain"/>
    <property type="match status" value="3"/>
</dbReference>
<feature type="non-terminal residue" evidence="6">
    <location>
        <position position="1"/>
    </location>
</feature>
<dbReference type="PROSITE" id="PS01180">
    <property type="entry name" value="CUB"/>
    <property type="match status" value="2"/>
</dbReference>
<dbReference type="SMART" id="SM00032">
    <property type="entry name" value="CCP"/>
    <property type="match status" value="1"/>
</dbReference>
<dbReference type="SMART" id="SM00042">
    <property type="entry name" value="CUB"/>
    <property type="match status" value="2"/>
</dbReference>
<organism evidence="6">
    <name type="scientific">Lamprotornis superbus</name>
    <dbReference type="NCBI Taxonomy" id="245042"/>
    <lineage>
        <taxon>Eukaryota</taxon>
        <taxon>Metazoa</taxon>
        <taxon>Chordata</taxon>
        <taxon>Craniata</taxon>
        <taxon>Vertebrata</taxon>
        <taxon>Euteleostomi</taxon>
        <taxon>Archelosauria</taxon>
        <taxon>Archosauria</taxon>
        <taxon>Dinosauria</taxon>
        <taxon>Saurischia</taxon>
        <taxon>Theropoda</taxon>
        <taxon>Coelurosauria</taxon>
        <taxon>Aves</taxon>
        <taxon>Neognathae</taxon>
        <taxon>Neoaves</taxon>
        <taxon>Telluraves</taxon>
        <taxon>Australaves</taxon>
        <taxon>Passeriformes</taxon>
        <taxon>Sturnidae</taxon>
        <taxon>Lamprotornis</taxon>
    </lineage>
</organism>
<dbReference type="Gene3D" id="2.60.120.290">
    <property type="entry name" value="Spermadhesin, CUB domain"/>
    <property type="match status" value="2"/>
</dbReference>
<reference evidence="7" key="3">
    <citation type="submission" date="2022-01" db="EMBL/GenBank/DDBJ databases">
        <authorList>
            <person name="Rubenstein D.R."/>
        </authorList>
    </citation>
    <scope>NUCLEOTIDE SEQUENCE</scope>
    <source>
        <strain evidence="7">SS15</strain>
        <tissue evidence="7">Liver</tissue>
    </source>
</reference>